<keyword evidence="2" id="KW-0540">Nuclease</keyword>
<evidence type="ECO:0000256" key="4">
    <source>
        <dbReference type="ARBA" id="ARBA00022801"/>
    </source>
</evidence>
<dbReference type="Gene3D" id="3.40.50.1010">
    <property type="entry name" value="5'-nuclease"/>
    <property type="match status" value="1"/>
</dbReference>
<evidence type="ECO:0000259" key="7">
    <source>
        <dbReference type="Pfam" id="PF01850"/>
    </source>
</evidence>
<dbReference type="AlphaFoldDB" id="A0A0F8Z3S0"/>
<dbReference type="GO" id="GO:0016787">
    <property type="term" value="F:hydrolase activity"/>
    <property type="evidence" value="ECO:0007669"/>
    <property type="project" value="UniProtKB-KW"/>
</dbReference>
<name>A0A0F8Z3S0_9ZZZZ</name>
<feature type="domain" description="PIN" evidence="7">
    <location>
        <begin position="6"/>
        <end position="106"/>
    </location>
</feature>
<evidence type="ECO:0000256" key="1">
    <source>
        <dbReference type="ARBA" id="ARBA00001946"/>
    </source>
</evidence>
<keyword evidence="4" id="KW-0378">Hydrolase</keyword>
<proteinExistence type="inferred from homology"/>
<accession>A0A0F8Z3S0</accession>
<evidence type="ECO:0000256" key="6">
    <source>
        <dbReference type="ARBA" id="ARBA00038093"/>
    </source>
</evidence>
<keyword evidence="5" id="KW-0460">Magnesium</keyword>
<dbReference type="GO" id="GO:0004518">
    <property type="term" value="F:nuclease activity"/>
    <property type="evidence" value="ECO:0007669"/>
    <property type="project" value="UniProtKB-KW"/>
</dbReference>
<comment type="caution">
    <text evidence="8">The sequence shown here is derived from an EMBL/GenBank/DDBJ whole genome shotgun (WGS) entry which is preliminary data.</text>
</comment>
<comment type="cofactor">
    <cofactor evidence="1">
        <name>Mg(2+)</name>
        <dbReference type="ChEBI" id="CHEBI:18420"/>
    </cofactor>
</comment>
<evidence type="ECO:0000256" key="3">
    <source>
        <dbReference type="ARBA" id="ARBA00022723"/>
    </source>
</evidence>
<evidence type="ECO:0000256" key="2">
    <source>
        <dbReference type="ARBA" id="ARBA00022722"/>
    </source>
</evidence>
<feature type="non-terminal residue" evidence="8">
    <location>
        <position position="1"/>
    </location>
</feature>
<dbReference type="PANTHER" id="PTHR33653:SF1">
    <property type="entry name" value="RIBONUCLEASE VAPC2"/>
    <property type="match status" value="1"/>
</dbReference>
<dbReference type="EMBL" id="LAZR01049976">
    <property type="protein sequence ID" value="KKK88382.1"/>
    <property type="molecule type" value="Genomic_DNA"/>
</dbReference>
<dbReference type="PANTHER" id="PTHR33653">
    <property type="entry name" value="RIBONUCLEASE VAPC2"/>
    <property type="match status" value="1"/>
</dbReference>
<evidence type="ECO:0000313" key="8">
    <source>
        <dbReference type="EMBL" id="KKK88382.1"/>
    </source>
</evidence>
<protein>
    <recommendedName>
        <fullName evidence="7">PIN domain-containing protein</fullName>
    </recommendedName>
</protein>
<dbReference type="InterPro" id="IPR029060">
    <property type="entry name" value="PIN-like_dom_sf"/>
</dbReference>
<sequence length="115" mass="12948">ERLLHRIELEDAFSICISSITVAELEYGIAKSLYPGKNRTALVGFLGSFEIIPFTDIDAEVFGSIRAFLSNNGTLIRPYDLQIAAQCISKDLILVTNNVKEFERVPNLKIENWTK</sequence>
<evidence type="ECO:0000256" key="5">
    <source>
        <dbReference type="ARBA" id="ARBA00022842"/>
    </source>
</evidence>
<dbReference type="Pfam" id="PF01850">
    <property type="entry name" value="PIN"/>
    <property type="match status" value="1"/>
</dbReference>
<dbReference type="InterPro" id="IPR002716">
    <property type="entry name" value="PIN_dom"/>
</dbReference>
<organism evidence="8">
    <name type="scientific">marine sediment metagenome</name>
    <dbReference type="NCBI Taxonomy" id="412755"/>
    <lineage>
        <taxon>unclassified sequences</taxon>
        <taxon>metagenomes</taxon>
        <taxon>ecological metagenomes</taxon>
    </lineage>
</organism>
<gene>
    <name evidence="8" type="ORF">LCGC14_2743720</name>
</gene>
<dbReference type="SUPFAM" id="SSF88723">
    <property type="entry name" value="PIN domain-like"/>
    <property type="match status" value="1"/>
</dbReference>
<comment type="similarity">
    <text evidence="6">Belongs to the PINc/VapC protein family.</text>
</comment>
<dbReference type="InterPro" id="IPR050556">
    <property type="entry name" value="Type_II_TA_system_RNase"/>
</dbReference>
<dbReference type="GO" id="GO:0046872">
    <property type="term" value="F:metal ion binding"/>
    <property type="evidence" value="ECO:0007669"/>
    <property type="project" value="UniProtKB-KW"/>
</dbReference>
<reference evidence="8" key="1">
    <citation type="journal article" date="2015" name="Nature">
        <title>Complex archaea that bridge the gap between prokaryotes and eukaryotes.</title>
        <authorList>
            <person name="Spang A."/>
            <person name="Saw J.H."/>
            <person name="Jorgensen S.L."/>
            <person name="Zaremba-Niedzwiedzka K."/>
            <person name="Martijn J."/>
            <person name="Lind A.E."/>
            <person name="van Eijk R."/>
            <person name="Schleper C."/>
            <person name="Guy L."/>
            <person name="Ettema T.J."/>
        </authorList>
    </citation>
    <scope>NUCLEOTIDE SEQUENCE</scope>
</reference>
<keyword evidence="3" id="KW-0479">Metal-binding</keyword>